<dbReference type="EMBL" id="JAVDXQ010000002">
    <property type="protein sequence ID" value="MDR7295978.1"/>
    <property type="molecule type" value="Genomic_DNA"/>
</dbReference>
<accession>A0ABU1Z5T3</accession>
<name>A0ABU1Z5T3_9BURK</name>
<proteinExistence type="predicted"/>
<comment type="caution">
    <text evidence="1">The sequence shown here is derived from an EMBL/GenBank/DDBJ whole genome shotgun (WGS) entry which is preliminary data.</text>
</comment>
<sequence>MPVITTVSSALGAEAAFDGGTAAACCAWTAAAPLSNAIEDAQATGLRRLVRRSRRILEI</sequence>
<evidence type="ECO:0000313" key="1">
    <source>
        <dbReference type="EMBL" id="MDR7295978.1"/>
    </source>
</evidence>
<keyword evidence="2" id="KW-1185">Reference proteome</keyword>
<organism evidence="1 2">
    <name type="scientific">Pelomonas aquatica</name>
    <dbReference type="NCBI Taxonomy" id="431058"/>
    <lineage>
        <taxon>Bacteria</taxon>
        <taxon>Pseudomonadati</taxon>
        <taxon>Pseudomonadota</taxon>
        <taxon>Betaproteobacteria</taxon>
        <taxon>Burkholderiales</taxon>
        <taxon>Sphaerotilaceae</taxon>
        <taxon>Roseateles</taxon>
    </lineage>
</organism>
<evidence type="ECO:0000313" key="2">
    <source>
        <dbReference type="Proteomes" id="UP001180536"/>
    </source>
</evidence>
<gene>
    <name evidence="1" type="ORF">J2X16_001317</name>
</gene>
<dbReference type="Proteomes" id="UP001180536">
    <property type="component" value="Unassembled WGS sequence"/>
</dbReference>
<reference evidence="1 2" key="1">
    <citation type="submission" date="2023-07" db="EMBL/GenBank/DDBJ databases">
        <title>Sorghum-associated microbial communities from plants grown in Nebraska, USA.</title>
        <authorList>
            <person name="Schachtman D."/>
        </authorList>
    </citation>
    <scope>NUCLEOTIDE SEQUENCE [LARGE SCALE GENOMIC DNA]</scope>
    <source>
        <strain evidence="1 2">BE310</strain>
    </source>
</reference>
<dbReference type="RefSeq" id="WP_235538296.1">
    <property type="nucleotide sequence ID" value="NZ_JAVDXQ010000002.1"/>
</dbReference>
<protein>
    <submittedName>
        <fullName evidence="1">Uncharacterized protein</fullName>
    </submittedName>
</protein>